<evidence type="ECO:0000313" key="4">
    <source>
        <dbReference type="Proteomes" id="UP000012174"/>
    </source>
</evidence>
<proteinExistence type="inferred from homology"/>
<protein>
    <submittedName>
        <fullName evidence="3">Putative short-chain dehydrogenase reductase sdr protein</fullName>
    </submittedName>
</protein>
<dbReference type="InterPro" id="IPR036291">
    <property type="entry name" value="NAD(P)-bd_dom_sf"/>
</dbReference>
<sequence length="251" mass="27129">MTTTTAKPIALILGSGPRIGGAVAARYKQLGYEVAVVSRRGPATPTKSAEEEGGYLQIGADLADTSAYAGIYGALKTAFPDGDGVPDVVFFNAASLTPPAEEGNMFSTPLEGFKHDLDLSVTGAFVAAREAYKLWEASREAGSTKKRQFIFTGNCLSSYFVPSATFVTLGIHKNATTYWVGLADKLYKDKGFRFLVADQREADGGPAYNPSAEAHAELVDRIAKDPEAWPFYITFHDGTKYVDFEKGRTWN</sequence>
<dbReference type="Gene3D" id="3.40.50.720">
    <property type="entry name" value="NAD(P)-binding Rossmann-like Domain"/>
    <property type="match status" value="1"/>
</dbReference>
<dbReference type="GO" id="GO:0016491">
    <property type="term" value="F:oxidoreductase activity"/>
    <property type="evidence" value="ECO:0007669"/>
    <property type="project" value="UniProtKB-KW"/>
</dbReference>
<keyword evidence="2" id="KW-0560">Oxidoreductase</keyword>
<accession>M7TAZ0</accession>
<dbReference type="PANTHER" id="PTHR43669:SF4">
    <property type="entry name" value="SHORT-CHAIN DEHYDROGENASE"/>
    <property type="match status" value="1"/>
</dbReference>
<evidence type="ECO:0000256" key="2">
    <source>
        <dbReference type="ARBA" id="ARBA00023002"/>
    </source>
</evidence>
<dbReference type="Proteomes" id="UP000012174">
    <property type="component" value="Unassembled WGS sequence"/>
</dbReference>
<gene>
    <name evidence="3" type="ORF">UCREL1_9223</name>
</gene>
<dbReference type="EMBL" id="KB707155">
    <property type="protein sequence ID" value="EMR63820.1"/>
    <property type="molecule type" value="Genomic_DNA"/>
</dbReference>
<dbReference type="HOGENOM" id="CLU_103010_1_0_1"/>
<dbReference type="SUPFAM" id="SSF51735">
    <property type="entry name" value="NAD(P)-binding Rossmann-fold domains"/>
    <property type="match status" value="1"/>
</dbReference>
<organism evidence="3 4">
    <name type="scientific">Eutypa lata (strain UCR-EL1)</name>
    <name type="common">Grapevine dieback disease fungus</name>
    <name type="synonym">Eutypa armeniacae</name>
    <dbReference type="NCBI Taxonomy" id="1287681"/>
    <lineage>
        <taxon>Eukaryota</taxon>
        <taxon>Fungi</taxon>
        <taxon>Dikarya</taxon>
        <taxon>Ascomycota</taxon>
        <taxon>Pezizomycotina</taxon>
        <taxon>Sordariomycetes</taxon>
        <taxon>Xylariomycetidae</taxon>
        <taxon>Xylariales</taxon>
        <taxon>Diatrypaceae</taxon>
        <taxon>Eutypa</taxon>
    </lineage>
</organism>
<dbReference type="Pfam" id="PF13561">
    <property type="entry name" value="adh_short_C2"/>
    <property type="match status" value="1"/>
</dbReference>
<dbReference type="OrthoDB" id="5336600at2759"/>
<dbReference type="KEGG" id="ela:UCREL1_9223"/>
<dbReference type="OMA" id="AHATAYW"/>
<evidence type="ECO:0000256" key="1">
    <source>
        <dbReference type="ARBA" id="ARBA00006484"/>
    </source>
</evidence>
<reference evidence="4" key="1">
    <citation type="journal article" date="2013" name="Genome Announc.">
        <title>Draft genome sequence of the grapevine dieback fungus Eutypa lata UCR-EL1.</title>
        <authorList>
            <person name="Blanco-Ulate B."/>
            <person name="Rolshausen P.E."/>
            <person name="Cantu D."/>
        </authorList>
    </citation>
    <scope>NUCLEOTIDE SEQUENCE [LARGE SCALE GENOMIC DNA]</scope>
    <source>
        <strain evidence="4">UCR-EL1</strain>
    </source>
</reference>
<dbReference type="eggNOG" id="ENOG502SM0U">
    <property type="taxonomic scope" value="Eukaryota"/>
</dbReference>
<dbReference type="AlphaFoldDB" id="M7TAZ0"/>
<evidence type="ECO:0000313" key="3">
    <source>
        <dbReference type="EMBL" id="EMR63820.1"/>
    </source>
</evidence>
<dbReference type="InterPro" id="IPR002347">
    <property type="entry name" value="SDR_fam"/>
</dbReference>
<name>M7TAZ0_EUTLA</name>
<dbReference type="PANTHER" id="PTHR43669">
    <property type="entry name" value="5-KETO-D-GLUCONATE 5-REDUCTASE"/>
    <property type="match status" value="1"/>
</dbReference>
<comment type="similarity">
    <text evidence="1">Belongs to the short-chain dehydrogenases/reductases (SDR) family.</text>
</comment>
<keyword evidence="4" id="KW-1185">Reference proteome</keyword>